<accession>A0A2J8RPH5</accession>
<feature type="non-terminal residue" evidence="1">
    <location>
        <position position="140"/>
    </location>
</feature>
<proteinExistence type="predicted"/>
<gene>
    <name evidence="1" type="ORF">CR201_G0049402</name>
</gene>
<sequence>MKRMQQEHRLCCVVVLEPVERVSTWVAFQSDGTITSCDSLFAHLHGYVSGEDVAGQHITDLIPSVQLPPSGQHIPKNLKIQRSVGRARDGTTFPLSLKLKSQPSSEEATTGEAAPVRGYRASVWVFCTISGLITLLPDGT</sequence>
<protein>
    <submittedName>
        <fullName evidence="1">PASK isoform 13</fullName>
    </submittedName>
</protein>
<evidence type="ECO:0000313" key="1">
    <source>
        <dbReference type="EMBL" id="PNJ10422.1"/>
    </source>
</evidence>
<dbReference type="SUPFAM" id="SSF55785">
    <property type="entry name" value="PYP-like sensor domain (PAS domain)"/>
    <property type="match status" value="1"/>
</dbReference>
<reference evidence="1" key="1">
    <citation type="submission" date="2017-12" db="EMBL/GenBank/DDBJ databases">
        <title>High-resolution comparative analysis of great ape genomes.</title>
        <authorList>
            <person name="Pollen A."/>
            <person name="Hastie A."/>
            <person name="Hormozdiari F."/>
            <person name="Dougherty M."/>
            <person name="Liu R."/>
            <person name="Chaisson M."/>
            <person name="Hoppe E."/>
            <person name="Hill C."/>
            <person name="Pang A."/>
            <person name="Hillier L."/>
            <person name="Baker C."/>
            <person name="Armstrong J."/>
            <person name="Shendure J."/>
            <person name="Paten B."/>
            <person name="Wilson R."/>
            <person name="Chao H."/>
            <person name="Schneider V."/>
            <person name="Ventura M."/>
            <person name="Kronenberg Z."/>
            <person name="Murali S."/>
            <person name="Gordon D."/>
            <person name="Cantsilieris S."/>
            <person name="Munson K."/>
            <person name="Nelson B."/>
            <person name="Raja A."/>
            <person name="Underwood J."/>
            <person name="Diekhans M."/>
            <person name="Fiddes I."/>
            <person name="Haussler D."/>
            <person name="Eichler E."/>
        </authorList>
    </citation>
    <scope>NUCLEOTIDE SEQUENCE [LARGE SCALE GENOMIC DNA]</scope>
    <source>
        <strain evidence="1">Susie</strain>
    </source>
</reference>
<name>A0A2J8RPH5_PONAB</name>
<dbReference type="EMBL" id="NDHI03003662">
    <property type="protein sequence ID" value="PNJ10422.1"/>
    <property type="molecule type" value="Genomic_DNA"/>
</dbReference>
<dbReference type="InterPro" id="IPR035965">
    <property type="entry name" value="PAS-like_dom_sf"/>
</dbReference>
<dbReference type="Gene3D" id="3.30.450.20">
    <property type="entry name" value="PAS domain"/>
    <property type="match status" value="1"/>
</dbReference>
<dbReference type="AlphaFoldDB" id="A0A2J8RPH5"/>
<organism evidence="1">
    <name type="scientific">Pongo abelii</name>
    <name type="common">Sumatran orangutan</name>
    <name type="synonym">Pongo pygmaeus abelii</name>
    <dbReference type="NCBI Taxonomy" id="9601"/>
    <lineage>
        <taxon>Eukaryota</taxon>
        <taxon>Metazoa</taxon>
        <taxon>Chordata</taxon>
        <taxon>Craniata</taxon>
        <taxon>Vertebrata</taxon>
        <taxon>Euteleostomi</taxon>
        <taxon>Mammalia</taxon>
        <taxon>Eutheria</taxon>
        <taxon>Euarchontoglires</taxon>
        <taxon>Primates</taxon>
        <taxon>Haplorrhini</taxon>
        <taxon>Catarrhini</taxon>
        <taxon>Hominidae</taxon>
        <taxon>Pongo</taxon>
    </lineage>
</organism>
<comment type="caution">
    <text evidence="1">The sequence shown here is derived from an EMBL/GenBank/DDBJ whole genome shotgun (WGS) entry which is preliminary data.</text>
</comment>